<dbReference type="Pfam" id="PF13531">
    <property type="entry name" value="SBP_bac_11"/>
    <property type="match status" value="1"/>
</dbReference>
<comment type="similarity">
    <text evidence="1">Belongs to the bacterial solute-binding protein ModA family.</text>
</comment>
<evidence type="ECO:0000256" key="4">
    <source>
        <dbReference type="PIRSR" id="PIRSR004846-1"/>
    </source>
</evidence>
<dbReference type="AlphaFoldDB" id="A0A923MT77"/>
<dbReference type="SUPFAM" id="SSF53850">
    <property type="entry name" value="Periplasmic binding protein-like II"/>
    <property type="match status" value="1"/>
</dbReference>
<evidence type="ECO:0000313" key="6">
    <source>
        <dbReference type="EMBL" id="MBC5784808.1"/>
    </source>
</evidence>
<dbReference type="PIRSF" id="PIRSF004846">
    <property type="entry name" value="ModA"/>
    <property type="match status" value="1"/>
</dbReference>
<dbReference type="Gene3D" id="3.40.190.10">
    <property type="entry name" value="Periplasmic binding protein-like II"/>
    <property type="match status" value="2"/>
</dbReference>
<keyword evidence="2 4" id="KW-0479">Metal-binding</keyword>
<comment type="caution">
    <text evidence="6">The sequence shown here is derived from an EMBL/GenBank/DDBJ whole genome shotgun (WGS) entry which is preliminary data.</text>
</comment>
<dbReference type="PANTHER" id="PTHR30632:SF14">
    <property type="entry name" value="TUNGSTATE_MOLYBDATE_CHROMATE-BINDING PROTEIN MODA"/>
    <property type="match status" value="1"/>
</dbReference>
<dbReference type="InterPro" id="IPR050682">
    <property type="entry name" value="ModA/WtpA"/>
</dbReference>
<dbReference type="EMBL" id="JACORT010000008">
    <property type="protein sequence ID" value="MBC5784808.1"/>
    <property type="molecule type" value="Genomic_DNA"/>
</dbReference>
<feature type="binding site" evidence="4">
    <location>
        <position position="163"/>
    </location>
    <ligand>
        <name>molybdate</name>
        <dbReference type="ChEBI" id="CHEBI:36264"/>
    </ligand>
</feature>
<dbReference type="NCBIfam" id="TIGR01256">
    <property type="entry name" value="modA"/>
    <property type="match status" value="1"/>
</dbReference>
<keyword evidence="3 5" id="KW-0732">Signal</keyword>
<dbReference type="CDD" id="cd13539">
    <property type="entry name" value="PBP2_AvModA"/>
    <property type="match status" value="1"/>
</dbReference>
<feature type="binding site" evidence="4">
    <location>
        <position position="56"/>
    </location>
    <ligand>
        <name>molybdate</name>
        <dbReference type="ChEBI" id="CHEBI:36264"/>
    </ligand>
</feature>
<proteinExistence type="inferred from homology"/>
<accession>A0A923MT77</accession>
<evidence type="ECO:0000313" key="7">
    <source>
        <dbReference type="Proteomes" id="UP000608513"/>
    </source>
</evidence>
<keyword evidence="4" id="KW-0500">Molybdenum</keyword>
<keyword evidence="7" id="KW-1185">Reference proteome</keyword>
<evidence type="ECO:0000256" key="2">
    <source>
        <dbReference type="ARBA" id="ARBA00022723"/>
    </source>
</evidence>
<feature type="chain" id="PRO_5036884357" evidence="5">
    <location>
        <begin position="20"/>
        <end position="246"/>
    </location>
</feature>
<dbReference type="InterPro" id="IPR005950">
    <property type="entry name" value="ModA"/>
</dbReference>
<dbReference type="GO" id="GO:0015689">
    <property type="term" value="P:molybdate ion transport"/>
    <property type="evidence" value="ECO:0007669"/>
    <property type="project" value="InterPro"/>
</dbReference>
<evidence type="ECO:0000256" key="3">
    <source>
        <dbReference type="ARBA" id="ARBA00022729"/>
    </source>
</evidence>
<feature type="signal peptide" evidence="5">
    <location>
        <begin position="1"/>
        <end position="19"/>
    </location>
</feature>
<evidence type="ECO:0000256" key="5">
    <source>
        <dbReference type="SAM" id="SignalP"/>
    </source>
</evidence>
<dbReference type="GO" id="GO:0030973">
    <property type="term" value="F:molybdate ion binding"/>
    <property type="evidence" value="ECO:0007669"/>
    <property type="project" value="InterPro"/>
</dbReference>
<name>A0A923MT77_9BURK</name>
<protein>
    <submittedName>
        <fullName evidence="6">Molybdate ABC transporter substrate-binding protein</fullName>
    </submittedName>
</protein>
<dbReference type="RefSeq" id="WP_187077558.1">
    <property type="nucleotide sequence ID" value="NZ_JACORT010000008.1"/>
</dbReference>
<dbReference type="PANTHER" id="PTHR30632">
    <property type="entry name" value="MOLYBDATE-BINDING PERIPLASMIC PROTEIN"/>
    <property type="match status" value="1"/>
</dbReference>
<sequence>MLRRLALLLALAAPLAAAAGEVQVAAAANLAGPIQKIAAAFKRDTGHEAIVSLGSTGKLFAQVRNGAPFEVLLAADAETPRKLEAEGLARPGTRYTYAFGQLVLWSATGDVVDARGEVLRRPQGKLAIADPRVAPYGAAALEVLKALNLEEGWQPLLVTGENIGQAYQFAASGNARLAFVALSQVAEAGLVARGSGWVVPASLYQPLQQDAVLLQAGVHNPVASLFLAYLRTNAARAVLRAAGYKF</sequence>
<gene>
    <name evidence="6" type="primary">modA</name>
    <name evidence="6" type="ORF">H8N03_17795</name>
</gene>
<dbReference type="InterPro" id="IPR044084">
    <property type="entry name" value="AvModA-like_subst-bd"/>
</dbReference>
<organism evidence="6 7">
    <name type="scientific">Ramlibacter cellulosilyticus</name>
    <dbReference type="NCBI Taxonomy" id="2764187"/>
    <lineage>
        <taxon>Bacteria</taxon>
        <taxon>Pseudomonadati</taxon>
        <taxon>Pseudomonadota</taxon>
        <taxon>Betaproteobacteria</taxon>
        <taxon>Burkholderiales</taxon>
        <taxon>Comamonadaceae</taxon>
        <taxon>Ramlibacter</taxon>
    </lineage>
</organism>
<reference evidence="6" key="1">
    <citation type="submission" date="2020-08" db="EMBL/GenBank/DDBJ databases">
        <title>Ramlibacter sp. USB13 16S ribosomal RNA gene genome sequencing and assembly.</title>
        <authorList>
            <person name="Kang M."/>
        </authorList>
    </citation>
    <scope>NUCLEOTIDE SEQUENCE</scope>
    <source>
        <strain evidence="6">USB13</strain>
    </source>
</reference>
<dbReference type="Proteomes" id="UP000608513">
    <property type="component" value="Unassembled WGS sequence"/>
</dbReference>
<dbReference type="GO" id="GO:0046872">
    <property type="term" value="F:metal ion binding"/>
    <property type="evidence" value="ECO:0007669"/>
    <property type="project" value="UniProtKB-KW"/>
</dbReference>
<evidence type="ECO:0000256" key="1">
    <source>
        <dbReference type="ARBA" id="ARBA00009175"/>
    </source>
</evidence>